<protein>
    <recommendedName>
        <fullName evidence="5">Cell division protein ZapB</fullName>
    </recommendedName>
</protein>
<sequence length="306" mass="34795">MTKQTKLLIIIGAAVLLILAAGGIFLHLERSRFTKERADFAALEKERMEEELEQLQADYGAQMDKIQDEMSYGEQFMHLSSDSLMVQLSRERARVERLADELRQTKATDNKRIKELSSEITSLRKVLRSYIVQVDSLQQLNASLRRENEEIRTQYVASEQKANQLKAEKGKLSEQVTRAARLEATQLSCATLDRHGKTTRRINRIATLRFDLIIGKNITAEPGARRIYMRILNPYDQPIAGPQGEQFKFEGTTLTATASREIEYGGETLPVSLFWNVNETLLEGRYRADFFSDGAIIGQISFTLGK</sequence>
<keyword evidence="2" id="KW-0472">Membrane</keyword>
<evidence type="ECO:0000256" key="2">
    <source>
        <dbReference type="SAM" id="Phobius"/>
    </source>
</evidence>
<dbReference type="Proteomes" id="UP001628220">
    <property type="component" value="Unassembled WGS sequence"/>
</dbReference>
<comment type="caution">
    <text evidence="3">The sequence shown here is derived from an EMBL/GenBank/DDBJ whole genome shotgun (WGS) entry which is preliminary data.</text>
</comment>
<evidence type="ECO:0000313" key="4">
    <source>
        <dbReference type="Proteomes" id="UP001628220"/>
    </source>
</evidence>
<evidence type="ECO:0008006" key="5">
    <source>
        <dbReference type="Google" id="ProtNLM"/>
    </source>
</evidence>
<feature type="transmembrane region" description="Helical" evidence="2">
    <location>
        <begin position="7"/>
        <end position="28"/>
    </location>
</feature>
<gene>
    <name evidence="3" type="ORF">Tsumi_09560</name>
</gene>
<proteinExistence type="predicted"/>
<reference evidence="3 4" key="1">
    <citation type="journal article" date="2025" name="Int. J. Syst. Evol. Microbiol.">
        <title>Desulfovibrio falkowii sp. nov., Porphyromonas miyakawae sp. nov., Mediterraneibacter flintii sp. nov. and Owariibacterium komagatae gen. nov., sp. nov., isolated from human faeces.</title>
        <authorList>
            <person name="Hamaguchi T."/>
            <person name="Ohara M."/>
            <person name="Hisatomi A."/>
            <person name="Sekiguchi K."/>
            <person name="Takeda J.I."/>
            <person name="Ueyama J."/>
            <person name="Ito M."/>
            <person name="Nishiwaki H."/>
            <person name="Ogi T."/>
            <person name="Hirayama M."/>
            <person name="Ohkuma M."/>
            <person name="Sakamoto M."/>
            <person name="Ohno K."/>
        </authorList>
    </citation>
    <scope>NUCLEOTIDE SEQUENCE [LARGE SCALE GENOMIC DNA]</scope>
    <source>
        <strain evidence="3 4">13CB11C</strain>
    </source>
</reference>
<organism evidence="3 4">
    <name type="scientific">Porphyromonas miyakawae</name>
    <dbReference type="NCBI Taxonomy" id="3137470"/>
    <lineage>
        <taxon>Bacteria</taxon>
        <taxon>Pseudomonadati</taxon>
        <taxon>Bacteroidota</taxon>
        <taxon>Bacteroidia</taxon>
        <taxon>Bacteroidales</taxon>
        <taxon>Porphyromonadaceae</taxon>
        <taxon>Porphyromonas</taxon>
    </lineage>
</organism>
<keyword evidence="2" id="KW-1133">Transmembrane helix</keyword>
<dbReference type="EMBL" id="BAAFSF010000002">
    <property type="protein sequence ID" value="GAB1251851.1"/>
    <property type="molecule type" value="Genomic_DNA"/>
</dbReference>
<evidence type="ECO:0000256" key="1">
    <source>
        <dbReference type="SAM" id="Coils"/>
    </source>
</evidence>
<name>A0ABQ0E2B6_9PORP</name>
<dbReference type="RefSeq" id="WP_411915668.1">
    <property type="nucleotide sequence ID" value="NZ_BAAFSF010000002.1"/>
</dbReference>
<feature type="coiled-coil region" evidence="1">
    <location>
        <begin position="38"/>
        <end position="182"/>
    </location>
</feature>
<keyword evidence="4" id="KW-1185">Reference proteome</keyword>
<accession>A0ABQ0E2B6</accession>
<evidence type="ECO:0000313" key="3">
    <source>
        <dbReference type="EMBL" id="GAB1251851.1"/>
    </source>
</evidence>
<keyword evidence="1" id="KW-0175">Coiled coil</keyword>
<keyword evidence="2" id="KW-0812">Transmembrane</keyword>